<evidence type="ECO:0000313" key="3">
    <source>
        <dbReference type="EMBL" id="OLR93676.1"/>
    </source>
</evidence>
<evidence type="ECO:0000259" key="2">
    <source>
        <dbReference type="Pfam" id="PF00109"/>
    </source>
</evidence>
<feature type="region of interest" description="Disordered" evidence="1">
    <location>
        <begin position="1"/>
        <end position="24"/>
    </location>
</feature>
<dbReference type="InterPro" id="IPR016039">
    <property type="entry name" value="Thiolase-like"/>
</dbReference>
<reference evidence="3 4" key="1">
    <citation type="submission" date="2016-10" db="EMBL/GenBank/DDBJ databases">
        <title>The Draft Genome Sequence of Actinokineospora bangkokensis 44EHWT reveals the biosynthetic pathway of antifungal compounds Thailandins with unusual extender unit butylmalonyl-CoA.</title>
        <authorList>
            <person name="Greule A."/>
            <person name="Intra B."/>
            <person name="Flemming S."/>
            <person name="Rommel M.G."/>
            <person name="Panbangred W."/>
            <person name="Bechthold A."/>
        </authorList>
    </citation>
    <scope>NUCLEOTIDE SEQUENCE [LARGE SCALE GENOMIC DNA]</scope>
    <source>
        <strain evidence="3 4">44EHW</strain>
    </source>
</reference>
<dbReference type="InterPro" id="IPR014030">
    <property type="entry name" value="Ketoacyl_synth_N"/>
</dbReference>
<gene>
    <name evidence="3" type="ORF">BJP25_15535</name>
</gene>
<dbReference type="SUPFAM" id="SSF53901">
    <property type="entry name" value="Thiolase-like"/>
    <property type="match status" value="1"/>
</dbReference>
<dbReference type="AlphaFoldDB" id="A0A1Q9LNP8"/>
<dbReference type="Pfam" id="PF00109">
    <property type="entry name" value="ketoacyl-synt"/>
    <property type="match status" value="1"/>
</dbReference>
<dbReference type="Proteomes" id="UP000186040">
    <property type="component" value="Unassembled WGS sequence"/>
</dbReference>
<proteinExistence type="predicted"/>
<name>A0A1Q9LNP8_9PSEU</name>
<feature type="domain" description="Beta-ketoacyl synthase-like N-terminal" evidence="2">
    <location>
        <begin position="45"/>
        <end position="166"/>
    </location>
</feature>
<evidence type="ECO:0000313" key="4">
    <source>
        <dbReference type="Proteomes" id="UP000186040"/>
    </source>
</evidence>
<dbReference type="Gene3D" id="3.40.47.10">
    <property type="match status" value="1"/>
</dbReference>
<dbReference type="GO" id="GO:0016746">
    <property type="term" value="F:acyltransferase activity"/>
    <property type="evidence" value="ECO:0007669"/>
    <property type="project" value="InterPro"/>
</dbReference>
<organism evidence="3 4">
    <name type="scientific">Actinokineospora bangkokensis</name>
    <dbReference type="NCBI Taxonomy" id="1193682"/>
    <lineage>
        <taxon>Bacteria</taxon>
        <taxon>Bacillati</taxon>
        <taxon>Actinomycetota</taxon>
        <taxon>Actinomycetes</taxon>
        <taxon>Pseudonocardiales</taxon>
        <taxon>Pseudonocardiaceae</taxon>
        <taxon>Actinokineospora</taxon>
    </lineage>
</organism>
<dbReference type="EMBL" id="MKQR01000009">
    <property type="protein sequence ID" value="OLR93676.1"/>
    <property type="molecule type" value="Genomic_DNA"/>
</dbReference>
<protein>
    <recommendedName>
        <fullName evidence="2">Beta-ketoacyl synthase-like N-terminal domain-containing protein</fullName>
    </recommendedName>
</protein>
<sequence length="273" mass="26984">MRVAITGRSTHVPGLTARELPGSPLEPAASAADAHLVLGRKGLLAKEPATRLALCAVHEAFGLRGKLTEPLPGAAGTAVVVASNLGNAATVCEMVDQARAGGGVSALEAPNASSNVIASTIAIRYGFTGPNLMVCSGATAGMDAVRLAVLLLRAGRTHRVVVVGAEPDDAVATALVPGLRAAAACVVLEPHVRGDGVLLGAVRRGRARGLDLPVGRTYGAEGVLQVAAAAALAVDGGAEVVAACGAEPDGHAYTTLSPVTSRELAIVGGAVAG</sequence>
<dbReference type="OrthoDB" id="3364148at2"/>
<evidence type="ECO:0000256" key="1">
    <source>
        <dbReference type="SAM" id="MobiDB-lite"/>
    </source>
</evidence>
<keyword evidence="4" id="KW-1185">Reference proteome</keyword>
<accession>A0A1Q9LNP8</accession>
<dbReference type="STRING" id="1193682.BJP25_15535"/>
<comment type="caution">
    <text evidence="3">The sequence shown here is derived from an EMBL/GenBank/DDBJ whole genome shotgun (WGS) entry which is preliminary data.</text>
</comment>
<dbReference type="RefSeq" id="WP_075974574.1">
    <property type="nucleotide sequence ID" value="NZ_MKQR01000009.1"/>
</dbReference>